<evidence type="ECO:0000256" key="2">
    <source>
        <dbReference type="ARBA" id="ARBA00023125"/>
    </source>
</evidence>
<evidence type="ECO:0000256" key="1">
    <source>
        <dbReference type="ARBA" id="ARBA00023015"/>
    </source>
</evidence>
<dbReference type="GO" id="GO:0003677">
    <property type="term" value="F:DNA binding"/>
    <property type="evidence" value="ECO:0007669"/>
    <property type="project" value="UniProtKB-KW"/>
</dbReference>
<gene>
    <name evidence="6" type="ORF">OCK74_15855</name>
</gene>
<reference evidence="6" key="1">
    <citation type="submission" date="2022-09" db="EMBL/GenBank/DDBJ databases">
        <authorList>
            <person name="Yuan C."/>
            <person name="Ke Z."/>
        </authorList>
    </citation>
    <scope>NUCLEOTIDE SEQUENCE</scope>
    <source>
        <strain evidence="6">LB-8</strain>
    </source>
</reference>
<feature type="domain" description="HTH crp-type" evidence="5">
    <location>
        <begin position="147"/>
        <end position="213"/>
    </location>
</feature>
<comment type="caution">
    <text evidence="6">The sequence shown here is derived from an EMBL/GenBank/DDBJ whole genome shotgun (WGS) entry which is preliminary data.</text>
</comment>
<dbReference type="SMART" id="SM00419">
    <property type="entry name" value="HTH_CRP"/>
    <property type="match status" value="1"/>
</dbReference>
<organism evidence="6 7">
    <name type="scientific">Paraflavisolibacter caeni</name>
    <dbReference type="NCBI Taxonomy" id="2982496"/>
    <lineage>
        <taxon>Bacteria</taxon>
        <taxon>Pseudomonadati</taxon>
        <taxon>Bacteroidota</taxon>
        <taxon>Chitinophagia</taxon>
        <taxon>Chitinophagales</taxon>
        <taxon>Chitinophagaceae</taxon>
        <taxon>Paraflavisolibacter</taxon>
    </lineage>
</organism>
<feature type="domain" description="Cyclic nucleotide-binding" evidence="4">
    <location>
        <begin position="11"/>
        <end position="77"/>
    </location>
</feature>
<evidence type="ECO:0000259" key="4">
    <source>
        <dbReference type="PROSITE" id="PS50042"/>
    </source>
</evidence>
<dbReference type="GO" id="GO:0006355">
    <property type="term" value="P:regulation of DNA-templated transcription"/>
    <property type="evidence" value="ECO:0007669"/>
    <property type="project" value="InterPro"/>
</dbReference>
<protein>
    <submittedName>
        <fullName evidence="6">Crp/Fnr family transcriptional regulator</fullName>
    </submittedName>
</protein>
<evidence type="ECO:0000313" key="7">
    <source>
        <dbReference type="Proteomes" id="UP001155483"/>
    </source>
</evidence>
<dbReference type="AlphaFoldDB" id="A0A9X2XWB5"/>
<evidence type="ECO:0000259" key="5">
    <source>
        <dbReference type="PROSITE" id="PS51063"/>
    </source>
</evidence>
<dbReference type="InterPro" id="IPR018490">
    <property type="entry name" value="cNMP-bd_dom_sf"/>
</dbReference>
<dbReference type="EMBL" id="JAOTIF010000013">
    <property type="protein sequence ID" value="MCU7550594.1"/>
    <property type="molecule type" value="Genomic_DNA"/>
</dbReference>
<accession>A0A9X2XWB5</accession>
<dbReference type="Proteomes" id="UP001155483">
    <property type="component" value="Unassembled WGS sequence"/>
</dbReference>
<dbReference type="SUPFAM" id="SSF51206">
    <property type="entry name" value="cAMP-binding domain-like"/>
    <property type="match status" value="1"/>
</dbReference>
<name>A0A9X2XWB5_9BACT</name>
<dbReference type="InterPro" id="IPR036390">
    <property type="entry name" value="WH_DNA-bd_sf"/>
</dbReference>
<keyword evidence="2" id="KW-0238">DNA-binding</keyword>
<dbReference type="PROSITE" id="PS51063">
    <property type="entry name" value="HTH_CRP_2"/>
    <property type="match status" value="1"/>
</dbReference>
<dbReference type="InterPro" id="IPR036388">
    <property type="entry name" value="WH-like_DNA-bd_sf"/>
</dbReference>
<dbReference type="Gene3D" id="2.60.120.10">
    <property type="entry name" value="Jelly Rolls"/>
    <property type="match status" value="1"/>
</dbReference>
<proteinExistence type="predicted"/>
<dbReference type="InterPro" id="IPR000595">
    <property type="entry name" value="cNMP-bd_dom"/>
</dbReference>
<dbReference type="CDD" id="cd00038">
    <property type="entry name" value="CAP_ED"/>
    <property type="match status" value="1"/>
</dbReference>
<keyword evidence="3" id="KW-0804">Transcription</keyword>
<sequence length="217" mass="25323">MNLTEQYITQKFPFFEKDLVAAIVKVGEVKTFKEGTVMMRTGQYIRSTMIIVDGLVKIYREDDEGNEFFMYYLDAGKACALSMVCASKQETSELMAKAVADTTLLSIPLPYMDQWMVQYKSWYQFVLGSYRERFEELLQTIDHIAFQNMDERLVFYLKRHQDMQKSNIISIPFTEIAQELNSSREVISRLMKKLADKGIVKLHRSYVEIISLDKVLV</sequence>
<dbReference type="Pfam" id="PF13545">
    <property type="entry name" value="HTH_Crp_2"/>
    <property type="match status" value="1"/>
</dbReference>
<dbReference type="InterPro" id="IPR014710">
    <property type="entry name" value="RmlC-like_jellyroll"/>
</dbReference>
<dbReference type="Pfam" id="PF00027">
    <property type="entry name" value="cNMP_binding"/>
    <property type="match status" value="1"/>
</dbReference>
<dbReference type="PROSITE" id="PS50042">
    <property type="entry name" value="CNMP_BINDING_3"/>
    <property type="match status" value="1"/>
</dbReference>
<reference evidence="6" key="2">
    <citation type="submission" date="2023-04" db="EMBL/GenBank/DDBJ databases">
        <title>Paracnuella aquatica gen. nov., sp. nov., a member of the family Chitinophagaceae isolated from a hot spring.</title>
        <authorList>
            <person name="Wang C."/>
        </authorList>
    </citation>
    <scope>NUCLEOTIDE SEQUENCE</scope>
    <source>
        <strain evidence="6">LB-8</strain>
    </source>
</reference>
<keyword evidence="1" id="KW-0805">Transcription regulation</keyword>
<evidence type="ECO:0000313" key="6">
    <source>
        <dbReference type="EMBL" id="MCU7550594.1"/>
    </source>
</evidence>
<evidence type="ECO:0000256" key="3">
    <source>
        <dbReference type="ARBA" id="ARBA00023163"/>
    </source>
</evidence>
<dbReference type="SUPFAM" id="SSF46785">
    <property type="entry name" value="Winged helix' DNA-binding domain"/>
    <property type="match status" value="1"/>
</dbReference>
<dbReference type="Gene3D" id="1.10.10.10">
    <property type="entry name" value="Winged helix-like DNA-binding domain superfamily/Winged helix DNA-binding domain"/>
    <property type="match status" value="1"/>
</dbReference>
<dbReference type="RefSeq" id="WP_279298034.1">
    <property type="nucleotide sequence ID" value="NZ_JAOTIF010000013.1"/>
</dbReference>
<keyword evidence="7" id="KW-1185">Reference proteome</keyword>
<dbReference type="InterPro" id="IPR012318">
    <property type="entry name" value="HTH_CRP"/>
</dbReference>